<evidence type="ECO:0000256" key="4">
    <source>
        <dbReference type="PROSITE-ProRule" id="PRU00335"/>
    </source>
</evidence>
<dbReference type="InterPro" id="IPR023772">
    <property type="entry name" value="DNA-bd_HTH_TetR-type_CS"/>
</dbReference>
<reference evidence="7" key="1">
    <citation type="submission" date="2023-06" db="EMBL/GenBank/DDBJ databases">
        <title>Identification of two novel mycobacterium reveal diversities and complexities of Mycobacterium gordonae clade.</title>
        <authorList>
            <person name="Matsumoto Y."/>
            <person name="Nakamura S."/>
            <person name="Motooka D."/>
            <person name="Fukushima K."/>
        </authorList>
    </citation>
    <scope>NUCLEOTIDE SEQUENCE</scope>
    <source>
        <strain evidence="7">TY812</strain>
    </source>
</reference>
<keyword evidence="3" id="KW-0804">Transcription</keyword>
<dbReference type="PANTHER" id="PTHR30055">
    <property type="entry name" value="HTH-TYPE TRANSCRIPTIONAL REGULATOR RUTR"/>
    <property type="match status" value="1"/>
</dbReference>
<dbReference type="Gene3D" id="1.10.357.10">
    <property type="entry name" value="Tetracycline Repressor, domain 2"/>
    <property type="match status" value="1"/>
</dbReference>
<dbReference type="InterPro" id="IPR001647">
    <property type="entry name" value="HTH_TetR"/>
</dbReference>
<keyword evidence="2 4" id="KW-0238">DNA-binding</keyword>
<dbReference type="Pfam" id="PF00440">
    <property type="entry name" value="TetR_N"/>
    <property type="match status" value="1"/>
</dbReference>
<dbReference type="Proteomes" id="UP001229081">
    <property type="component" value="Unassembled WGS sequence"/>
</dbReference>
<protein>
    <submittedName>
        <fullName evidence="7">TetR/AcrR family transcriptional regulator</fullName>
    </submittedName>
</protein>
<dbReference type="SUPFAM" id="SSF48498">
    <property type="entry name" value="Tetracyclin repressor-like, C-terminal domain"/>
    <property type="match status" value="1"/>
</dbReference>
<feature type="DNA-binding region" description="H-T-H motif" evidence="4">
    <location>
        <begin position="59"/>
        <end position="78"/>
    </location>
</feature>
<dbReference type="GO" id="GO:0000976">
    <property type="term" value="F:transcription cis-regulatory region binding"/>
    <property type="evidence" value="ECO:0007669"/>
    <property type="project" value="TreeGrafter"/>
</dbReference>
<dbReference type="PROSITE" id="PS01081">
    <property type="entry name" value="HTH_TETR_1"/>
    <property type="match status" value="1"/>
</dbReference>
<dbReference type="GO" id="GO:0003700">
    <property type="term" value="F:DNA-binding transcription factor activity"/>
    <property type="evidence" value="ECO:0007669"/>
    <property type="project" value="TreeGrafter"/>
</dbReference>
<dbReference type="PROSITE" id="PS50977">
    <property type="entry name" value="HTH_TETR_2"/>
    <property type="match status" value="1"/>
</dbReference>
<sequence>MRPSGPDDYSLSPRRRTITPTGRFRQRKQPKQGRATETRQRILDAAAQVFAEHGYVAGTTNRIAEEAGLSIGSLYQYFPNKDAVLRALMDAHVDAGSTLLGERLAGGLPPRLDDTLRLFVRAAIDNHRDNPRLHRVLFEEAPRAPAFLARMRELEQFGVDVAARLLEQHPDVRTGRMTAHVVVATIDSLVHRLVTSPDGSDFQDVFRVVEDEIVLLLMGYLRQPGRRSSTRE</sequence>
<accession>A0AAJ1S289</accession>
<proteinExistence type="predicted"/>
<dbReference type="RefSeq" id="WP_240748938.1">
    <property type="nucleotide sequence ID" value="NZ_JAUFSA010000001.1"/>
</dbReference>
<feature type="domain" description="HTH tetR-type" evidence="6">
    <location>
        <begin position="36"/>
        <end position="96"/>
    </location>
</feature>
<feature type="region of interest" description="Disordered" evidence="5">
    <location>
        <begin position="1"/>
        <end position="38"/>
    </location>
</feature>
<evidence type="ECO:0000256" key="3">
    <source>
        <dbReference type="ARBA" id="ARBA00023163"/>
    </source>
</evidence>
<evidence type="ECO:0000313" key="7">
    <source>
        <dbReference type="EMBL" id="MDP7735235.1"/>
    </source>
</evidence>
<dbReference type="EMBL" id="JAUFSA010000001">
    <property type="protein sequence ID" value="MDP7735235.1"/>
    <property type="molecule type" value="Genomic_DNA"/>
</dbReference>
<name>A0AAJ1S289_9MYCO</name>
<dbReference type="InterPro" id="IPR009057">
    <property type="entry name" value="Homeodomain-like_sf"/>
</dbReference>
<dbReference type="SUPFAM" id="SSF46689">
    <property type="entry name" value="Homeodomain-like"/>
    <property type="match status" value="1"/>
</dbReference>
<dbReference type="PANTHER" id="PTHR30055:SF234">
    <property type="entry name" value="HTH-TYPE TRANSCRIPTIONAL REGULATOR BETI"/>
    <property type="match status" value="1"/>
</dbReference>
<organism evidence="7 8">
    <name type="scientific">Mycobacterium paragordonae</name>
    <dbReference type="NCBI Taxonomy" id="1389713"/>
    <lineage>
        <taxon>Bacteria</taxon>
        <taxon>Bacillati</taxon>
        <taxon>Actinomycetota</taxon>
        <taxon>Actinomycetes</taxon>
        <taxon>Mycobacteriales</taxon>
        <taxon>Mycobacteriaceae</taxon>
        <taxon>Mycobacterium</taxon>
    </lineage>
</organism>
<gene>
    <name evidence="7" type="ORF">QXL92_10830</name>
</gene>
<comment type="caution">
    <text evidence="7">The sequence shown here is derived from an EMBL/GenBank/DDBJ whole genome shotgun (WGS) entry which is preliminary data.</text>
</comment>
<dbReference type="InterPro" id="IPR041669">
    <property type="entry name" value="TetR_C_15"/>
</dbReference>
<dbReference type="Pfam" id="PF17918">
    <property type="entry name" value="TetR_C_15"/>
    <property type="match status" value="1"/>
</dbReference>
<dbReference type="InterPro" id="IPR036271">
    <property type="entry name" value="Tet_transcr_reg_TetR-rel_C_sf"/>
</dbReference>
<dbReference type="AlphaFoldDB" id="A0AAJ1S289"/>
<evidence type="ECO:0000256" key="2">
    <source>
        <dbReference type="ARBA" id="ARBA00023125"/>
    </source>
</evidence>
<dbReference type="PRINTS" id="PR00455">
    <property type="entry name" value="HTHTETR"/>
</dbReference>
<evidence type="ECO:0000313" key="8">
    <source>
        <dbReference type="Proteomes" id="UP001229081"/>
    </source>
</evidence>
<evidence type="ECO:0000256" key="5">
    <source>
        <dbReference type="SAM" id="MobiDB-lite"/>
    </source>
</evidence>
<dbReference type="InterPro" id="IPR050109">
    <property type="entry name" value="HTH-type_TetR-like_transc_reg"/>
</dbReference>
<keyword evidence="1" id="KW-0805">Transcription regulation</keyword>
<evidence type="ECO:0000256" key="1">
    <source>
        <dbReference type="ARBA" id="ARBA00023015"/>
    </source>
</evidence>
<evidence type="ECO:0000259" key="6">
    <source>
        <dbReference type="PROSITE" id="PS50977"/>
    </source>
</evidence>